<keyword evidence="3" id="KW-1185">Reference proteome</keyword>
<evidence type="ECO:0000313" key="3">
    <source>
        <dbReference type="Proteomes" id="UP001217089"/>
    </source>
</evidence>
<dbReference type="EMBL" id="JARBDR010000337">
    <property type="protein sequence ID" value="KAJ8314469.1"/>
    <property type="molecule type" value="Genomic_DNA"/>
</dbReference>
<organism evidence="2 3">
    <name type="scientific">Tegillarca granosa</name>
    <name type="common">Malaysian cockle</name>
    <name type="synonym">Anadara granosa</name>
    <dbReference type="NCBI Taxonomy" id="220873"/>
    <lineage>
        <taxon>Eukaryota</taxon>
        <taxon>Metazoa</taxon>
        <taxon>Spiralia</taxon>
        <taxon>Lophotrochozoa</taxon>
        <taxon>Mollusca</taxon>
        <taxon>Bivalvia</taxon>
        <taxon>Autobranchia</taxon>
        <taxon>Pteriomorphia</taxon>
        <taxon>Arcoida</taxon>
        <taxon>Arcoidea</taxon>
        <taxon>Arcidae</taxon>
        <taxon>Tegillarca</taxon>
    </lineage>
</organism>
<gene>
    <name evidence="2" type="ORF">KUTeg_006619</name>
</gene>
<evidence type="ECO:0000256" key="1">
    <source>
        <dbReference type="SAM" id="MobiDB-lite"/>
    </source>
</evidence>
<dbReference type="Pfam" id="PF15323">
    <property type="entry name" value="Ashwin"/>
    <property type="match status" value="1"/>
</dbReference>
<feature type="region of interest" description="Disordered" evidence="1">
    <location>
        <begin position="51"/>
        <end position="131"/>
    </location>
</feature>
<dbReference type="InterPro" id="IPR024887">
    <property type="entry name" value="Ashwin"/>
</dbReference>
<feature type="non-terminal residue" evidence="2">
    <location>
        <position position="198"/>
    </location>
</feature>
<sequence>MNIYFTFQRYIKEEDLESKDKEYLIELFYRYVIPKPQRKYRLNRRGKLMTKKQIIMAKKRKITSPDEGEPPEKKSTGDGNNSRFMSSFKDPSSHDRLKPPPSCINFERKKIKLSSSTSSSKPNGETHKVTNEITSSIKSVKLKSDNNNQMKKTIRLINSHIATSTGSVPKKEKKIVEEVTKTTTSKSNDVTTEGGETK</sequence>
<comment type="caution">
    <text evidence="2">The sequence shown here is derived from an EMBL/GenBank/DDBJ whole genome shotgun (WGS) entry which is preliminary data.</text>
</comment>
<dbReference type="Proteomes" id="UP001217089">
    <property type="component" value="Unassembled WGS sequence"/>
</dbReference>
<name>A0ABQ9FAT4_TEGGR</name>
<protein>
    <recommendedName>
        <fullName evidence="4">Ashwin</fullName>
    </recommendedName>
</protein>
<evidence type="ECO:0008006" key="4">
    <source>
        <dbReference type="Google" id="ProtNLM"/>
    </source>
</evidence>
<reference evidence="2 3" key="1">
    <citation type="submission" date="2022-12" db="EMBL/GenBank/DDBJ databases">
        <title>Chromosome-level genome of Tegillarca granosa.</title>
        <authorList>
            <person name="Kim J."/>
        </authorList>
    </citation>
    <scope>NUCLEOTIDE SEQUENCE [LARGE SCALE GENOMIC DNA]</scope>
    <source>
        <strain evidence="2">Teg-2019</strain>
        <tissue evidence="2">Adductor muscle</tissue>
    </source>
</reference>
<evidence type="ECO:0000313" key="2">
    <source>
        <dbReference type="EMBL" id="KAJ8314469.1"/>
    </source>
</evidence>
<proteinExistence type="predicted"/>
<accession>A0ABQ9FAT4</accession>